<name>W6MSF1_9ASCO</name>
<dbReference type="InterPro" id="IPR036638">
    <property type="entry name" value="HLH_DNA-bd_sf"/>
</dbReference>
<organism evidence="7 8">
    <name type="scientific">Kuraishia capsulata CBS 1993</name>
    <dbReference type="NCBI Taxonomy" id="1382522"/>
    <lineage>
        <taxon>Eukaryota</taxon>
        <taxon>Fungi</taxon>
        <taxon>Dikarya</taxon>
        <taxon>Ascomycota</taxon>
        <taxon>Saccharomycotina</taxon>
        <taxon>Pichiomycetes</taxon>
        <taxon>Pichiales</taxon>
        <taxon>Pichiaceae</taxon>
        <taxon>Kuraishia</taxon>
    </lineage>
</organism>
<keyword evidence="8" id="KW-1185">Reference proteome</keyword>
<dbReference type="SUPFAM" id="SSF47459">
    <property type="entry name" value="HLH, helix-loop-helix DNA-binding domain"/>
    <property type="match status" value="1"/>
</dbReference>
<dbReference type="Gene3D" id="4.10.280.10">
    <property type="entry name" value="Helix-loop-helix DNA-binding domain"/>
    <property type="match status" value="1"/>
</dbReference>
<dbReference type="SMART" id="SM00353">
    <property type="entry name" value="HLH"/>
    <property type="match status" value="1"/>
</dbReference>
<evidence type="ECO:0000256" key="1">
    <source>
        <dbReference type="ARBA" id="ARBA00004123"/>
    </source>
</evidence>
<feature type="compositionally biased region" description="Polar residues" evidence="5">
    <location>
        <begin position="131"/>
        <end position="171"/>
    </location>
</feature>
<sequence length="415" mass="46485">MDQFDFLEERDAPIPILNNFNFLSANDDGSEEVNRTGDADQRANTFNYDATALDQINSLALGGQPDDFLKASQEYTPENETSPFTLADVPEIPASVGNGGSYQVKQRPQPQRRRQESYLDELDTFGFAPSNLVNDDQTPNSLTQEYSSPSPAVNISTETSQSYTPNLNPQYFSPRLQPVKSTRLHRQSSISNAGKSFSNAPMGTSLNNILSPSSTYDFDNSPYGSFGGSSFNEPYLNSPLASPSLRAIGSPASYGTHMNPKGPMSKEGKISRRRELHNAVERRRRDLIKERIKELGALIPQSLLHDKTKDAKEIKEIKANKGLILVKTVEYISHLQRIMGSQDDRLELLLSRISELEIAPKYDASREQLDQQVFNNNDNNPQVKLEEDSFDFLNQDFLKETPSDTLNGEGYWNEL</sequence>
<dbReference type="PANTHER" id="PTHR46117:SF3">
    <property type="entry name" value="FI24210P1"/>
    <property type="match status" value="1"/>
</dbReference>
<dbReference type="AlphaFoldDB" id="W6MSF1"/>
<keyword evidence="3" id="KW-0804">Transcription</keyword>
<protein>
    <recommendedName>
        <fullName evidence="6">BHLH domain-containing protein</fullName>
    </recommendedName>
</protein>
<dbReference type="STRING" id="1382522.W6MSF1"/>
<dbReference type="GO" id="GO:0000981">
    <property type="term" value="F:DNA-binding transcription factor activity, RNA polymerase II-specific"/>
    <property type="evidence" value="ECO:0007669"/>
    <property type="project" value="TreeGrafter"/>
</dbReference>
<dbReference type="RefSeq" id="XP_022461714.1">
    <property type="nucleotide sequence ID" value="XM_022601785.1"/>
</dbReference>
<evidence type="ECO:0000313" key="8">
    <source>
        <dbReference type="Proteomes" id="UP000019384"/>
    </source>
</evidence>
<dbReference type="CDD" id="cd11387">
    <property type="entry name" value="bHLHzip_USF_MITF"/>
    <property type="match status" value="1"/>
</dbReference>
<dbReference type="InterPro" id="IPR011598">
    <property type="entry name" value="bHLH_dom"/>
</dbReference>
<comment type="subcellular location">
    <subcellularLocation>
        <location evidence="1">Nucleus</location>
    </subcellularLocation>
</comment>
<dbReference type="InterPro" id="IPR051732">
    <property type="entry name" value="USF"/>
</dbReference>
<dbReference type="EMBL" id="HG793131">
    <property type="protein sequence ID" value="CDK29731.1"/>
    <property type="molecule type" value="Genomic_DNA"/>
</dbReference>
<evidence type="ECO:0000256" key="3">
    <source>
        <dbReference type="ARBA" id="ARBA00023163"/>
    </source>
</evidence>
<evidence type="ECO:0000256" key="4">
    <source>
        <dbReference type="ARBA" id="ARBA00023242"/>
    </source>
</evidence>
<dbReference type="PROSITE" id="PS50888">
    <property type="entry name" value="BHLH"/>
    <property type="match status" value="1"/>
</dbReference>
<dbReference type="Proteomes" id="UP000019384">
    <property type="component" value="Unassembled WGS sequence"/>
</dbReference>
<dbReference type="GO" id="GO:0005634">
    <property type="term" value="C:nucleus"/>
    <property type="evidence" value="ECO:0007669"/>
    <property type="project" value="UniProtKB-SubCell"/>
</dbReference>
<dbReference type="Pfam" id="PF00010">
    <property type="entry name" value="HLH"/>
    <property type="match status" value="1"/>
</dbReference>
<dbReference type="GO" id="GO:0046983">
    <property type="term" value="F:protein dimerization activity"/>
    <property type="evidence" value="ECO:0007669"/>
    <property type="project" value="InterPro"/>
</dbReference>
<feature type="region of interest" description="Disordered" evidence="5">
    <location>
        <begin position="91"/>
        <end position="173"/>
    </location>
</feature>
<accession>W6MSF1</accession>
<evidence type="ECO:0000259" key="6">
    <source>
        <dbReference type="PROSITE" id="PS50888"/>
    </source>
</evidence>
<reference evidence="7" key="1">
    <citation type="submission" date="2013-12" db="EMBL/GenBank/DDBJ databases">
        <authorList>
            <person name="Genoscope - CEA"/>
        </authorList>
    </citation>
    <scope>NUCLEOTIDE SEQUENCE</scope>
    <source>
        <strain evidence="7">CBS 1993</strain>
    </source>
</reference>
<dbReference type="GO" id="GO:0000978">
    <property type="term" value="F:RNA polymerase II cis-regulatory region sequence-specific DNA binding"/>
    <property type="evidence" value="ECO:0007669"/>
    <property type="project" value="TreeGrafter"/>
</dbReference>
<reference evidence="7" key="2">
    <citation type="submission" date="2014-02" db="EMBL/GenBank/DDBJ databases">
        <title>Complete DNA sequence of /Kuraishia capsulata/ illustrates novel genomic features among budding yeasts (/Saccharomycotina/).</title>
        <authorList>
            <person name="Morales L."/>
            <person name="Noel B."/>
            <person name="Porcel B."/>
            <person name="Marcet-Houben M."/>
            <person name="Hullo M-F."/>
            <person name="Sacerdot C."/>
            <person name="Tekaia F."/>
            <person name="Leh-Louis V."/>
            <person name="Despons L."/>
            <person name="Khanna V."/>
            <person name="Aury J-M."/>
            <person name="Barbe V."/>
            <person name="Couloux A."/>
            <person name="Labadie K."/>
            <person name="Pelletier E."/>
            <person name="Souciet J-L."/>
            <person name="Boekhout T."/>
            <person name="Gabaldon T."/>
            <person name="Wincker P."/>
            <person name="Dujon B."/>
        </authorList>
    </citation>
    <scope>NUCLEOTIDE SEQUENCE</scope>
    <source>
        <strain evidence="7">CBS 1993</strain>
    </source>
</reference>
<dbReference type="HOGENOM" id="CLU_029633_0_0_1"/>
<evidence type="ECO:0000256" key="2">
    <source>
        <dbReference type="ARBA" id="ARBA00023015"/>
    </source>
</evidence>
<proteinExistence type="predicted"/>
<evidence type="ECO:0000256" key="5">
    <source>
        <dbReference type="SAM" id="MobiDB-lite"/>
    </source>
</evidence>
<feature type="domain" description="BHLH" evidence="6">
    <location>
        <begin position="272"/>
        <end position="335"/>
    </location>
</feature>
<gene>
    <name evidence="7" type="ORF">KUCA_T00005724001</name>
</gene>
<dbReference type="OrthoDB" id="690068at2759"/>
<keyword evidence="4" id="KW-0539">Nucleus</keyword>
<dbReference type="PANTHER" id="PTHR46117">
    <property type="entry name" value="FI24210P1"/>
    <property type="match status" value="1"/>
</dbReference>
<evidence type="ECO:0000313" key="7">
    <source>
        <dbReference type="EMBL" id="CDK29731.1"/>
    </source>
</evidence>
<dbReference type="GeneID" id="34523102"/>
<keyword evidence="2" id="KW-0805">Transcription regulation</keyword>
<feature type="region of interest" description="Disordered" evidence="5">
    <location>
        <begin position="252"/>
        <end position="272"/>
    </location>
</feature>